<reference evidence="3" key="1">
    <citation type="submission" date="2022-03" db="EMBL/GenBank/DDBJ databases">
        <authorList>
            <person name="Alioto T."/>
            <person name="Alioto T."/>
            <person name="Gomez Garrido J."/>
        </authorList>
    </citation>
    <scope>NUCLEOTIDE SEQUENCE</scope>
</reference>
<evidence type="ECO:0000313" key="4">
    <source>
        <dbReference type="Proteomes" id="UP001295444"/>
    </source>
</evidence>
<organism evidence="3 4">
    <name type="scientific">Pelobates cultripes</name>
    <name type="common">Western spadefoot toad</name>
    <dbReference type="NCBI Taxonomy" id="61616"/>
    <lineage>
        <taxon>Eukaryota</taxon>
        <taxon>Metazoa</taxon>
        <taxon>Chordata</taxon>
        <taxon>Craniata</taxon>
        <taxon>Vertebrata</taxon>
        <taxon>Euteleostomi</taxon>
        <taxon>Amphibia</taxon>
        <taxon>Batrachia</taxon>
        <taxon>Anura</taxon>
        <taxon>Pelobatoidea</taxon>
        <taxon>Pelobatidae</taxon>
        <taxon>Pelobates</taxon>
    </lineage>
</organism>
<gene>
    <name evidence="3" type="ORF">PECUL_23A019119</name>
</gene>
<evidence type="ECO:0000313" key="3">
    <source>
        <dbReference type="EMBL" id="CAH2221613.1"/>
    </source>
</evidence>
<proteinExistence type="predicted"/>
<keyword evidence="1" id="KW-0175">Coiled coil</keyword>
<evidence type="ECO:0000256" key="2">
    <source>
        <dbReference type="SAM" id="MobiDB-lite"/>
    </source>
</evidence>
<feature type="compositionally biased region" description="Basic and acidic residues" evidence="2">
    <location>
        <begin position="1"/>
        <end position="29"/>
    </location>
</feature>
<dbReference type="PANTHER" id="PTHR11505">
    <property type="entry name" value="L1 TRANSPOSABLE ELEMENT-RELATED"/>
    <property type="match status" value="1"/>
</dbReference>
<dbReference type="InterPro" id="IPR004244">
    <property type="entry name" value="Transposase_22"/>
</dbReference>
<evidence type="ECO:0000256" key="1">
    <source>
        <dbReference type="SAM" id="Coils"/>
    </source>
</evidence>
<dbReference type="AlphaFoldDB" id="A0AAD1R388"/>
<keyword evidence="4" id="KW-1185">Reference proteome</keyword>
<dbReference type="InterPro" id="IPR042566">
    <property type="entry name" value="L1_C"/>
</dbReference>
<dbReference type="Gene3D" id="3.30.70.1820">
    <property type="entry name" value="L1 transposable element, RRM domain"/>
    <property type="match status" value="1"/>
</dbReference>
<dbReference type="Proteomes" id="UP001295444">
    <property type="component" value="Chromosome 01"/>
</dbReference>
<accession>A0AAD1R388</accession>
<dbReference type="EMBL" id="OW240912">
    <property type="protein sequence ID" value="CAH2221613.1"/>
    <property type="molecule type" value="Genomic_DNA"/>
</dbReference>
<feature type="coiled-coil region" evidence="1">
    <location>
        <begin position="104"/>
        <end position="166"/>
    </location>
</feature>
<feature type="region of interest" description="Disordered" evidence="2">
    <location>
        <begin position="1"/>
        <end position="73"/>
    </location>
</feature>
<name>A0AAD1R388_PELCU</name>
<protein>
    <recommendedName>
        <fullName evidence="5">L1 transposable element RRM domain-containing protein</fullName>
    </recommendedName>
</protein>
<dbReference type="Gene3D" id="3.30.250.20">
    <property type="entry name" value="L1 transposable element, C-terminal domain"/>
    <property type="match status" value="1"/>
</dbReference>
<sequence>MASRKGQDNKQLSKRDREKKQEGKTDRRLSFSAPLLTQKQEIDHQNVSDSSPQSPKEFENLSPKSLPKRKLTSKEYSSEELHSYLASCFERQLDKIKNGIHEGLMEFKTELIQLEKKIKQNEEKLEALEFQQVSVEDNMRKANQKIAELELKIADLEDRSRRNNLRIRGISESVHNDILQDHITELLVQLGVQMTNSLNFLERCHRIMKPDFVAQGEPRDVMICCSTYKMKEQALKAVRLIKVNDPYTNIMIFPHISYYTRAKRKPFALYTKILRQKNIRYSWRYPCKLIISYEARTYSFSDVMAISKWFRQQNLDQTNSMEGDKG</sequence>
<evidence type="ECO:0008006" key="5">
    <source>
        <dbReference type="Google" id="ProtNLM"/>
    </source>
</evidence>